<evidence type="ECO:0000313" key="3">
    <source>
        <dbReference type="Proteomes" id="UP001501183"/>
    </source>
</evidence>
<comment type="caution">
    <text evidence="2">The sequence shown here is derived from an EMBL/GenBank/DDBJ whole genome shotgun (WGS) entry which is preliminary data.</text>
</comment>
<name>A0ABP8NY57_9NOCA</name>
<dbReference type="EMBL" id="BAABFB010000022">
    <property type="protein sequence ID" value="GAA4474195.1"/>
    <property type="molecule type" value="Genomic_DNA"/>
</dbReference>
<sequence>MAAYEYLGSDYAIPDFNVAQQNMNSAIWECKDVVRFVERNAATPERIAGALRAYRVCRERLLSIQPYVNRGAGHRDIPEVPPGFEKYATPPTEQK</sequence>
<reference evidence="3" key="1">
    <citation type="journal article" date="2019" name="Int. J. Syst. Evol. Microbiol.">
        <title>The Global Catalogue of Microorganisms (GCM) 10K type strain sequencing project: providing services to taxonomists for standard genome sequencing and annotation.</title>
        <authorList>
            <consortium name="The Broad Institute Genomics Platform"/>
            <consortium name="The Broad Institute Genome Sequencing Center for Infectious Disease"/>
            <person name="Wu L."/>
            <person name="Ma J."/>
        </authorList>
    </citation>
    <scope>NUCLEOTIDE SEQUENCE [LARGE SCALE GENOMIC DNA]</scope>
    <source>
        <strain evidence="3">JCM 32206</strain>
    </source>
</reference>
<accession>A0ABP8NY57</accession>
<organism evidence="2 3">
    <name type="scientific">Rhodococcus olei</name>
    <dbReference type="NCBI Taxonomy" id="2161675"/>
    <lineage>
        <taxon>Bacteria</taxon>
        <taxon>Bacillati</taxon>
        <taxon>Actinomycetota</taxon>
        <taxon>Actinomycetes</taxon>
        <taxon>Mycobacteriales</taxon>
        <taxon>Nocardiaceae</taxon>
        <taxon>Rhodococcus</taxon>
    </lineage>
</organism>
<dbReference type="Proteomes" id="UP001501183">
    <property type="component" value="Unassembled WGS sequence"/>
</dbReference>
<evidence type="ECO:0000313" key="2">
    <source>
        <dbReference type="EMBL" id="GAA4474195.1"/>
    </source>
</evidence>
<feature type="region of interest" description="Disordered" evidence="1">
    <location>
        <begin position="71"/>
        <end position="95"/>
    </location>
</feature>
<dbReference type="RefSeq" id="WP_345342595.1">
    <property type="nucleotide sequence ID" value="NZ_BAABFB010000022.1"/>
</dbReference>
<keyword evidence="3" id="KW-1185">Reference proteome</keyword>
<gene>
    <name evidence="2" type="ORF">GCM10023094_09360</name>
</gene>
<protein>
    <submittedName>
        <fullName evidence="2">Uncharacterized protein</fullName>
    </submittedName>
</protein>
<proteinExistence type="predicted"/>
<evidence type="ECO:0000256" key="1">
    <source>
        <dbReference type="SAM" id="MobiDB-lite"/>
    </source>
</evidence>